<evidence type="ECO:0000313" key="3">
    <source>
        <dbReference type="Proteomes" id="UP000176236"/>
    </source>
</evidence>
<dbReference type="EMBL" id="JMMZ01000023">
    <property type="protein sequence ID" value="OEU39485.1"/>
    <property type="molecule type" value="Genomic_DNA"/>
</dbReference>
<organism evidence="2 3">
    <name type="scientific">Lactococcus cremoris subsp. cremoris IBB477</name>
    <dbReference type="NCBI Taxonomy" id="1449093"/>
    <lineage>
        <taxon>Bacteria</taxon>
        <taxon>Bacillati</taxon>
        <taxon>Bacillota</taxon>
        <taxon>Bacilli</taxon>
        <taxon>Lactobacillales</taxon>
        <taxon>Streptococcaceae</taxon>
        <taxon>Lactococcus</taxon>
        <taxon>Lactococcus cremoris subsp. cremoris</taxon>
    </lineage>
</organism>
<dbReference type="Proteomes" id="UP000176236">
    <property type="component" value="Chromosome"/>
</dbReference>
<dbReference type="RefSeq" id="WP_052719849.1">
    <property type="nucleotide sequence ID" value="NZ_CM007353.1"/>
</dbReference>
<reference evidence="2 3" key="1">
    <citation type="journal article" date="2016" name="Appl. Microbiol. Biotechnol.">
        <title>Adhesion of the genome-sequenced Lactococcus lactis subsp. cremoris IBB477 strain is mediated by specific molecular determinants.</title>
        <authorList>
            <person name="Radziwill-Bienkowska J.M."/>
            <person name="Le D.T."/>
            <person name="Szczesny P."/>
            <person name="Duviau M.P."/>
            <person name="Aleksandrzak-Piekarczyk T."/>
            <person name="Loubiere P."/>
            <person name="Mercier-Bonin M."/>
            <person name="Bardowski J.K."/>
            <person name="Kowalczyk M."/>
        </authorList>
    </citation>
    <scope>NUCLEOTIDE SEQUENCE [LARGE SCALE GENOMIC DNA]</scope>
    <source>
        <strain evidence="2 3">IBB477</strain>
    </source>
</reference>
<accession>A0A1E7G3E2</accession>
<evidence type="ECO:0000256" key="1">
    <source>
        <dbReference type="SAM" id="MobiDB-lite"/>
    </source>
</evidence>
<gene>
    <name evidence="2" type="ORF">AJ89_08335</name>
</gene>
<dbReference type="AlphaFoldDB" id="A0A1E7G3E2"/>
<dbReference type="NCBIfam" id="TIGR01537">
    <property type="entry name" value="portal_HK97"/>
    <property type="match status" value="1"/>
</dbReference>
<protein>
    <recommendedName>
        <fullName evidence="4">Phage portal protein</fullName>
    </recommendedName>
</protein>
<name>A0A1E7G3E2_LACLC</name>
<feature type="region of interest" description="Disordered" evidence="1">
    <location>
        <begin position="1"/>
        <end position="20"/>
    </location>
</feature>
<evidence type="ECO:0000313" key="2">
    <source>
        <dbReference type="EMBL" id="OEU39485.1"/>
    </source>
</evidence>
<dbReference type="Pfam" id="PF04860">
    <property type="entry name" value="Phage_portal"/>
    <property type="match status" value="1"/>
</dbReference>
<dbReference type="InterPro" id="IPR006427">
    <property type="entry name" value="Portal_HK97"/>
</dbReference>
<proteinExistence type="predicted"/>
<comment type="caution">
    <text evidence="2">The sequence shown here is derived from an EMBL/GenBank/DDBJ whole genome shotgun (WGS) entry which is preliminary data.</text>
</comment>
<dbReference type="InterPro" id="IPR006944">
    <property type="entry name" value="Phage/GTA_portal"/>
</dbReference>
<evidence type="ECO:0008006" key="4">
    <source>
        <dbReference type="Google" id="ProtNLM"/>
    </source>
</evidence>
<sequence length="411" mass="46553">MKFFNNKRSPTEPLNTTEPEEVIPEVREEIPKPPLVVTALPDFFKTLLSDGYTKLSDSPEVRMAVDCIADLVSNMTIQLMQNGETGDKRIKNDLSRVVDIEPNKYLSRKTFIQWLVRSMLLEGNGNAVVKPQVSGDKIIGLTPISPYKVTFNVSDDDLDYSITFDNKEYDPTTLLHFVLNPSIERPFIGTGYKVALKDIVGNLKQASVTKKGFMASEYMPNLIVSVDSDSDELSDEEGRENFEEMYLKRKEAGKPWIIPEGMVNVQQIKPLTLNDLAINDAVTLDKKTVAGIFGVPAFLLGVGTYNKDEFNNFINTKIMSIAQVIQQTYNKLIVEEDMYFSLNPRSLYNYSLTEMVSAGAQMTQLNALRRNEFRNWVGMPPDAEMDDLLVLENYLQQKDLVNQKKLIQDET</sequence>